<feature type="compositionally biased region" description="Polar residues" evidence="1">
    <location>
        <begin position="14"/>
        <end position="24"/>
    </location>
</feature>
<dbReference type="Proteomes" id="UP000616885">
    <property type="component" value="Unassembled WGS sequence"/>
</dbReference>
<evidence type="ECO:0000313" key="3">
    <source>
        <dbReference type="Proteomes" id="UP000616885"/>
    </source>
</evidence>
<evidence type="ECO:0000256" key="1">
    <source>
        <dbReference type="SAM" id="MobiDB-lite"/>
    </source>
</evidence>
<feature type="compositionally biased region" description="Polar residues" evidence="1">
    <location>
        <begin position="41"/>
        <end position="50"/>
    </location>
</feature>
<proteinExistence type="predicted"/>
<dbReference type="EMBL" id="JADCTT010000012">
    <property type="protein sequence ID" value="KAF9745591.1"/>
    <property type="molecule type" value="Genomic_DNA"/>
</dbReference>
<name>A0A8H7K7Z4_BIOOC</name>
<feature type="compositionally biased region" description="Polar residues" evidence="1">
    <location>
        <begin position="75"/>
        <end position="95"/>
    </location>
</feature>
<feature type="region of interest" description="Disordered" evidence="1">
    <location>
        <begin position="1"/>
        <end position="113"/>
    </location>
</feature>
<gene>
    <name evidence="2" type="ORF">IM811_003892</name>
</gene>
<dbReference type="AlphaFoldDB" id="A0A8H7K7Z4"/>
<reference evidence="2" key="1">
    <citation type="submission" date="2020-10" db="EMBL/GenBank/DDBJ databases">
        <title>High-Quality Genome Resource of Clonostachys rosea strain S41 by Oxford Nanopore Long-Read Sequencing.</title>
        <authorList>
            <person name="Wang H."/>
        </authorList>
    </citation>
    <scope>NUCLEOTIDE SEQUENCE</scope>
    <source>
        <strain evidence="2">S41</strain>
    </source>
</reference>
<protein>
    <submittedName>
        <fullName evidence="2">Uncharacterized protein</fullName>
    </submittedName>
</protein>
<comment type="caution">
    <text evidence="2">The sequence shown here is derived from an EMBL/GenBank/DDBJ whole genome shotgun (WGS) entry which is preliminary data.</text>
</comment>
<organism evidence="2 3">
    <name type="scientific">Bionectria ochroleuca</name>
    <name type="common">Gliocladium roseum</name>
    <dbReference type="NCBI Taxonomy" id="29856"/>
    <lineage>
        <taxon>Eukaryota</taxon>
        <taxon>Fungi</taxon>
        <taxon>Dikarya</taxon>
        <taxon>Ascomycota</taxon>
        <taxon>Pezizomycotina</taxon>
        <taxon>Sordariomycetes</taxon>
        <taxon>Hypocreomycetidae</taxon>
        <taxon>Hypocreales</taxon>
        <taxon>Bionectriaceae</taxon>
        <taxon>Clonostachys</taxon>
    </lineage>
</organism>
<evidence type="ECO:0000313" key="2">
    <source>
        <dbReference type="EMBL" id="KAF9745591.1"/>
    </source>
</evidence>
<accession>A0A8H7K7Z4</accession>
<sequence>MDQAGDSPDPLQRAGSSEPSSTRPNPFDDSDIASRKRRRTSQSGSPSRSVDGTDAELDNASSGNSATLDGDHEATSNLMNLDGETVNSTMSSQQPDPLPCRHQPASRPRVKLQ</sequence>